<protein>
    <submittedName>
        <fullName evidence="1">Uncharacterized protein</fullName>
    </submittedName>
</protein>
<dbReference type="AlphaFoldDB" id="A0A2T0UBM5"/>
<accession>A0A2T0UBM5</accession>
<proteinExistence type="predicted"/>
<dbReference type="RefSeq" id="WP_106290567.1">
    <property type="nucleotide sequence ID" value="NZ_PVTH01000001.1"/>
</dbReference>
<gene>
    <name evidence="1" type="ORF">B0I27_101247</name>
</gene>
<reference evidence="1 2" key="1">
    <citation type="submission" date="2018-03" db="EMBL/GenBank/DDBJ databases">
        <title>Genomic Encyclopedia of Type Strains, Phase III (KMG-III): the genomes of soil and plant-associated and newly described type strains.</title>
        <authorList>
            <person name="Whitman W."/>
        </authorList>
    </citation>
    <scope>NUCLEOTIDE SEQUENCE [LARGE SCALE GENOMIC DNA]</scope>
    <source>
        <strain evidence="1 2">CGMCC 1.9313</strain>
    </source>
</reference>
<dbReference type="InterPro" id="IPR046233">
    <property type="entry name" value="DUF6266"/>
</dbReference>
<evidence type="ECO:0000313" key="2">
    <source>
        <dbReference type="Proteomes" id="UP000238034"/>
    </source>
</evidence>
<evidence type="ECO:0000313" key="1">
    <source>
        <dbReference type="EMBL" id="PRY55278.1"/>
    </source>
</evidence>
<dbReference type="OrthoDB" id="648163at2"/>
<name>A0A2T0UBM5_9SPHI</name>
<comment type="caution">
    <text evidence="1">The sequence shown here is derived from an EMBL/GenBank/DDBJ whole genome shotgun (WGS) entry which is preliminary data.</text>
</comment>
<sequence>MAQFNQGVNGAFSGKVGSVIGSNWRDIDYMRGLAKRTPKNPTAKQLAVRARFTLLSQFLLLVKNAVDRGFSRQYDGRSTAFNQAFRVNQAALIGTELDPQLDYTQIILSKGLTLTKPFGCKLGAGLDGSVKVSWQMFNGGLEDRSKDKITIVVYCPEKMEALVSMEEYLREDQVAEIEVPSNWSSTTVYAYLFATSEKGENSATAYAGGLPIL</sequence>
<dbReference type="Pfam" id="PF19781">
    <property type="entry name" value="DUF6266"/>
    <property type="match status" value="1"/>
</dbReference>
<dbReference type="EMBL" id="PVTH01000001">
    <property type="protein sequence ID" value="PRY55278.1"/>
    <property type="molecule type" value="Genomic_DNA"/>
</dbReference>
<dbReference type="Proteomes" id="UP000238034">
    <property type="component" value="Unassembled WGS sequence"/>
</dbReference>
<keyword evidence="2" id="KW-1185">Reference proteome</keyword>
<organism evidence="1 2">
    <name type="scientific">Arcticibacter pallidicorallinus</name>
    <dbReference type="NCBI Taxonomy" id="1259464"/>
    <lineage>
        <taxon>Bacteria</taxon>
        <taxon>Pseudomonadati</taxon>
        <taxon>Bacteroidota</taxon>
        <taxon>Sphingobacteriia</taxon>
        <taxon>Sphingobacteriales</taxon>
        <taxon>Sphingobacteriaceae</taxon>
        <taxon>Arcticibacter</taxon>
    </lineage>
</organism>